<feature type="domain" description="GGDEF" evidence="3">
    <location>
        <begin position="370"/>
        <end position="504"/>
    </location>
</feature>
<dbReference type="Proteomes" id="UP001589747">
    <property type="component" value="Unassembled WGS sequence"/>
</dbReference>
<dbReference type="SMART" id="SM00267">
    <property type="entry name" value="GGDEF"/>
    <property type="match status" value="1"/>
</dbReference>
<feature type="transmembrane region" description="Helical" evidence="1">
    <location>
        <begin position="274"/>
        <end position="293"/>
    </location>
</feature>
<dbReference type="SUPFAM" id="SSF55073">
    <property type="entry name" value="Nucleotide cyclase"/>
    <property type="match status" value="1"/>
</dbReference>
<dbReference type="PROSITE" id="PS50887">
    <property type="entry name" value="GGDEF"/>
    <property type="match status" value="1"/>
</dbReference>
<keyword evidence="1" id="KW-1133">Transmembrane helix</keyword>
<proteinExistence type="predicted"/>
<evidence type="ECO:0000259" key="2">
    <source>
        <dbReference type="PROSITE" id="PS50883"/>
    </source>
</evidence>
<feature type="transmembrane region" description="Helical" evidence="1">
    <location>
        <begin position="12"/>
        <end position="29"/>
    </location>
</feature>
<dbReference type="InterPro" id="IPR035919">
    <property type="entry name" value="EAL_sf"/>
</dbReference>
<evidence type="ECO:0000259" key="3">
    <source>
        <dbReference type="PROSITE" id="PS50887"/>
    </source>
</evidence>
<accession>A0ABV5KVF5</accession>
<dbReference type="RefSeq" id="WP_377498606.1">
    <property type="nucleotide sequence ID" value="NZ_JBHMDO010000038.1"/>
</dbReference>
<feature type="transmembrane region" description="Helical" evidence="1">
    <location>
        <begin position="163"/>
        <end position="188"/>
    </location>
</feature>
<dbReference type="Gene3D" id="3.30.70.270">
    <property type="match status" value="1"/>
</dbReference>
<dbReference type="SUPFAM" id="SSF141868">
    <property type="entry name" value="EAL domain-like"/>
    <property type="match status" value="1"/>
</dbReference>
<dbReference type="EMBL" id="JBHMDO010000038">
    <property type="protein sequence ID" value="MFB9328875.1"/>
    <property type="molecule type" value="Genomic_DNA"/>
</dbReference>
<dbReference type="PROSITE" id="PS50883">
    <property type="entry name" value="EAL"/>
    <property type="match status" value="1"/>
</dbReference>
<dbReference type="InterPro" id="IPR029787">
    <property type="entry name" value="Nucleotide_cyclase"/>
</dbReference>
<keyword evidence="1" id="KW-0472">Membrane</keyword>
<dbReference type="PANTHER" id="PTHR44757">
    <property type="entry name" value="DIGUANYLATE CYCLASE DGCP"/>
    <property type="match status" value="1"/>
</dbReference>
<reference evidence="4 5" key="1">
    <citation type="submission" date="2024-09" db="EMBL/GenBank/DDBJ databases">
        <authorList>
            <person name="Sun Q."/>
            <person name="Mori K."/>
        </authorList>
    </citation>
    <scope>NUCLEOTIDE SEQUENCE [LARGE SCALE GENOMIC DNA]</scope>
    <source>
        <strain evidence="4 5">TISTR 2452</strain>
    </source>
</reference>
<evidence type="ECO:0000313" key="5">
    <source>
        <dbReference type="Proteomes" id="UP001589747"/>
    </source>
</evidence>
<sequence length="767" mass="85720">MPVSIFRNPRAWLLASIAFMLIQLPLLYVLPEGSLAHIALNMFAPGLASLMLLQGGRAEAPHRKVFWRLLGIGTAIYASAWLVRLLYRLAGGVPSSPNPIDILWNIQGLLYIVAFCYLLVKEWHYARGTRFLLDCSIVILLLGTFVWEFVLEPHIDTLLAGQPWPVIIVSAFYPVADFLMICILLLVLYSQRIRFPAGTLALLGLGLACFWAADCYYLSMIVNQQNYSAGSPVNAVYSAALLFIGVSGLYARGDSVAEQAYPGARTEGIAVDKWLLILPPYASIFALAIIVLFKRERLHEMEELLVVGSLIAVLTFIRQILVILENEALIRQKERMLAETEFLAHYDGLSRLPNRNFFEMKLTEGYQAERPFAILLIDLNRFKYVNDTYGLHIGDEVIKETASRLESLVDTDSLLIARQGGDEFAVMVHGGVSNQGIEAVAKACIYALSAPFPLGNLELRITASIGIARAPYDGGSSSQLLRSAHMALIKAKSRGLSQYCFYQPEMAERTAKKMRLEQMLRQAMEKNELLLHYQPQICARTQALVGAEVLVRWQPSGQPMVSPAQFIPLAEETGLIIPIGEWIFRRACEQYVEWRARGLHDMLLSVNVSPHQIEEPDFVERFVAIIEETGIDASNLVLEITESLAIREGEDAILKLKALKQRGLHISMDDFGTGYSSLGVLKQYQVDSLKIAQPFIRDLSDDQEQRTIVNAILAMAASMKLKVIAEGVETSEQYEYLHLQGCDWIQGYYFSRPLAAEDFKLFAGMGA</sequence>
<dbReference type="NCBIfam" id="TIGR00254">
    <property type="entry name" value="GGDEF"/>
    <property type="match status" value="1"/>
</dbReference>
<dbReference type="Gene3D" id="3.20.20.450">
    <property type="entry name" value="EAL domain"/>
    <property type="match status" value="1"/>
</dbReference>
<dbReference type="Pfam" id="PF00990">
    <property type="entry name" value="GGDEF"/>
    <property type="match status" value="1"/>
</dbReference>
<dbReference type="CDD" id="cd01949">
    <property type="entry name" value="GGDEF"/>
    <property type="match status" value="1"/>
</dbReference>
<evidence type="ECO:0000256" key="1">
    <source>
        <dbReference type="SAM" id="Phobius"/>
    </source>
</evidence>
<dbReference type="Pfam" id="PF00563">
    <property type="entry name" value="EAL"/>
    <property type="match status" value="1"/>
</dbReference>
<feature type="transmembrane region" description="Helical" evidence="1">
    <location>
        <begin position="102"/>
        <end position="120"/>
    </location>
</feature>
<feature type="transmembrane region" description="Helical" evidence="1">
    <location>
        <begin position="35"/>
        <end position="53"/>
    </location>
</feature>
<feature type="transmembrane region" description="Helical" evidence="1">
    <location>
        <begin position="305"/>
        <end position="324"/>
    </location>
</feature>
<dbReference type="PANTHER" id="PTHR44757:SF2">
    <property type="entry name" value="BIOFILM ARCHITECTURE MAINTENANCE PROTEIN MBAA"/>
    <property type="match status" value="1"/>
</dbReference>
<feature type="transmembrane region" description="Helical" evidence="1">
    <location>
        <begin position="200"/>
        <end position="222"/>
    </location>
</feature>
<keyword evidence="1" id="KW-0812">Transmembrane</keyword>
<dbReference type="CDD" id="cd01948">
    <property type="entry name" value="EAL"/>
    <property type="match status" value="1"/>
</dbReference>
<evidence type="ECO:0000313" key="4">
    <source>
        <dbReference type="EMBL" id="MFB9328875.1"/>
    </source>
</evidence>
<dbReference type="InterPro" id="IPR000160">
    <property type="entry name" value="GGDEF_dom"/>
</dbReference>
<feature type="domain" description="EAL" evidence="2">
    <location>
        <begin position="513"/>
        <end position="767"/>
    </location>
</feature>
<protein>
    <submittedName>
        <fullName evidence="4">Bifunctional diguanylate cyclase/phosphodiesterase</fullName>
    </submittedName>
</protein>
<dbReference type="InterPro" id="IPR001633">
    <property type="entry name" value="EAL_dom"/>
</dbReference>
<keyword evidence="5" id="KW-1185">Reference proteome</keyword>
<dbReference type="InterPro" id="IPR043128">
    <property type="entry name" value="Rev_trsase/Diguanyl_cyclase"/>
</dbReference>
<comment type="caution">
    <text evidence="4">The sequence shown here is derived from an EMBL/GenBank/DDBJ whole genome shotgun (WGS) entry which is preliminary data.</text>
</comment>
<dbReference type="InterPro" id="IPR052155">
    <property type="entry name" value="Biofilm_reg_signaling"/>
</dbReference>
<name>A0ABV5KVF5_9BACL</name>
<feature type="transmembrane region" description="Helical" evidence="1">
    <location>
        <begin position="65"/>
        <end position="82"/>
    </location>
</feature>
<organism evidence="4 5">
    <name type="scientific">Paenibacillus aurantiacus</name>
    <dbReference type="NCBI Taxonomy" id="1936118"/>
    <lineage>
        <taxon>Bacteria</taxon>
        <taxon>Bacillati</taxon>
        <taxon>Bacillota</taxon>
        <taxon>Bacilli</taxon>
        <taxon>Bacillales</taxon>
        <taxon>Paenibacillaceae</taxon>
        <taxon>Paenibacillus</taxon>
    </lineage>
</organism>
<gene>
    <name evidence="4" type="ORF">ACFFSY_23315</name>
</gene>
<dbReference type="SMART" id="SM00052">
    <property type="entry name" value="EAL"/>
    <property type="match status" value="1"/>
</dbReference>
<feature type="transmembrane region" description="Helical" evidence="1">
    <location>
        <begin position="132"/>
        <end position="151"/>
    </location>
</feature>